<sequence length="533" mass="60323">MSASSGMLGTQITHTPDAQYFSWYHGLVAILLLLLLPYLASQSLSGQTPDAQQLPLVTKRRFWEISDLRLKIDFYLNGRRTLEKALEELPGKPFQMIGDTGHVIILPPEYANEIRNSPHLDFSKVVAKFVTADIPGFEGFRSGLNDIPAVLDICKIHLTRELSKTLEPLPQECGLAVHEIFPDARAWEKLVIKEKINLLVARMSARVFLGEELCRNPAWLRIAISHIFTGFIAAFCLRLFPSFLRPLAHWFIPHCRRLRVQVKEARELVRNTIEKRQAERMQDMRQGAEPREYNDGIAWCEKLTKVYNFDVVDMQLGLSIASVHNTTDLISQVIYDLAAHPGMVERLRQEFVEVLGKGAWSKASLYNLKLLDSVIKESQRLKPISVLAMRREATSTVILNDGTILPKGSILGVSAHSMRDPAIYPEPNKFVGDRFLKMRQQPGSENVAQLVTTGPDHLAWGHGNHACPGRFFAAAEIKIVLVYLLLKYDFRVVKGEEPKVRVFGYALESDPAAKIEIRRRIEEIDLSSIGWKS</sequence>
<feature type="binding site" description="axial binding residue" evidence="8">
    <location>
        <position position="467"/>
    </location>
    <ligand>
        <name>heme</name>
        <dbReference type="ChEBI" id="CHEBI:30413"/>
    </ligand>
    <ligandPart>
        <name>Fe</name>
        <dbReference type="ChEBI" id="CHEBI:18248"/>
    </ligandPart>
</feature>
<dbReference type="PRINTS" id="PR00465">
    <property type="entry name" value="EP450IV"/>
</dbReference>
<dbReference type="STRING" id="1126212.K2RH31"/>
<dbReference type="OrthoDB" id="1844152at2759"/>
<dbReference type="InterPro" id="IPR002403">
    <property type="entry name" value="Cyt_P450_E_grp-IV"/>
</dbReference>
<evidence type="ECO:0000256" key="1">
    <source>
        <dbReference type="ARBA" id="ARBA00001971"/>
    </source>
</evidence>
<dbReference type="GO" id="GO:0016705">
    <property type="term" value="F:oxidoreductase activity, acting on paired donors, with incorporation or reduction of molecular oxygen"/>
    <property type="evidence" value="ECO:0007669"/>
    <property type="project" value="InterPro"/>
</dbReference>
<reference evidence="11 12" key="1">
    <citation type="journal article" date="2012" name="BMC Genomics">
        <title>Tools to kill: Genome of one of the most destructive plant pathogenic fungi Macrophomina phaseolina.</title>
        <authorList>
            <person name="Islam M.S."/>
            <person name="Haque M.S."/>
            <person name="Islam M.M."/>
            <person name="Emdad E.M."/>
            <person name="Halim A."/>
            <person name="Hossen Q.M.M."/>
            <person name="Hossain M.Z."/>
            <person name="Ahmed B."/>
            <person name="Rahim S."/>
            <person name="Rahman M.S."/>
            <person name="Alam M.M."/>
            <person name="Hou S."/>
            <person name="Wan X."/>
            <person name="Saito J.A."/>
            <person name="Alam M."/>
        </authorList>
    </citation>
    <scope>NUCLEOTIDE SEQUENCE [LARGE SCALE GENOMIC DNA]</scope>
    <source>
        <strain evidence="11 12">MS6</strain>
    </source>
</reference>
<dbReference type="Proteomes" id="UP000007129">
    <property type="component" value="Unassembled WGS sequence"/>
</dbReference>
<dbReference type="InterPro" id="IPR017972">
    <property type="entry name" value="Cyt_P450_CS"/>
</dbReference>
<keyword evidence="10" id="KW-0472">Membrane</keyword>
<dbReference type="AlphaFoldDB" id="K2RH31"/>
<dbReference type="GO" id="GO:0005506">
    <property type="term" value="F:iron ion binding"/>
    <property type="evidence" value="ECO:0007669"/>
    <property type="project" value="InterPro"/>
</dbReference>
<dbReference type="InParanoid" id="K2RH31"/>
<dbReference type="InterPro" id="IPR001128">
    <property type="entry name" value="Cyt_P450"/>
</dbReference>
<dbReference type="eggNOG" id="KOG0158">
    <property type="taxonomic scope" value="Eukaryota"/>
</dbReference>
<keyword evidence="3 8" id="KW-0349">Heme</keyword>
<keyword evidence="10" id="KW-0812">Transmembrane</keyword>
<keyword evidence="4 8" id="KW-0479">Metal-binding</keyword>
<organism evidence="11 12">
    <name type="scientific">Macrophomina phaseolina (strain MS6)</name>
    <name type="common">Charcoal rot fungus</name>
    <dbReference type="NCBI Taxonomy" id="1126212"/>
    <lineage>
        <taxon>Eukaryota</taxon>
        <taxon>Fungi</taxon>
        <taxon>Dikarya</taxon>
        <taxon>Ascomycota</taxon>
        <taxon>Pezizomycotina</taxon>
        <taxon>Dothideomycetes</taxon>
        <taxon>Dothideomycetes incertae sedis</taxon>
        <taxon>Botryosphaeriales</taxon>
        <taxon>Botryosphaeriaceae</taxon>
        <taxon>Macrophomina</taxon>
    </lineage>
</organism>
<accession>K2RH31</accession>
<dbReference type="PROSITE" id="PS00086">
    <property type="entry name" value="CYTOCHROME_P450"/>
    <property type="match status" value="1"/>
</dbReference>
<dbReference type="VEuPathDB" id="FungiDB:MPH_10675"/>
<evidence type="ECO:0000256" key="8">
    <source>
        <dbReference type="PIRSR" id="PIRSR602403-1"/>
    </source>
</evidence>
<evidence type="ECO:0000313" key="11">
    <source>
        <dbReference type="EMBL" id="EKG12192.1"/>
    </source>
</evidence>
<dbReference type="EMBL" id="AHHD01000456">
    <property type="protein sequence ID" value="EKG12192.1"/>
    <property type="molecule type" value="Genomic_DNA"/>
</dbReference>
<feature type="transmembrane region" description="Helical" evidence="10">
    <location>
        <begin position="20"/>
        <end position="40"/>
    </location>
</feature>
<dbReference type="CDD" id="cd11041">
    <property type="entry name" value="CYP503A1-like"/>
    <property type="match status" value="1"/>
</dbReference>
<keyword evidence="6 8" id="KW-0408">Iron</keyword>
<dbReference type="PANTHER" id="PTHR46206">
    <property type="entry name" value="CYTOCHROME P450"/>
    <property type="match status" value="1"/>
</dbReference>
<evidence type="ECO:0000256" key="5">
    <source>
        <dbReference type="ARBA" id="ARBA00023002"/>
    </source>
</evidence>
<dbReference type="SUPFAM" id="SSF48264">
    <property type="entry name" value="Cytochrome P450"/>
    <property type="match status" value="1"/>
</dbReference>
<dbReference type="InterPro" id="IPR036396">
    <property type="entry name" value="Cyt_P450_sf"/>
</dbReference>
<evidence type="ECO:0000256" key="7">
    <source>
        <dbReference type="ARBA" id="ARBA00023033"/>
    </source>
</evidence>
<keyword evidence="5 9" id="KW-0560">Oxidoreductase</keyword>
<comment type="cofactor">
    <cofactor evidence="1 8">
        <name>heme</name>
        <dbReference type="ChEBI" id="CHEBI:30413"/>
    </cofactor>
</comment>
<evidence type="ECO:0000256" key="6">
    <source>
        <dbReference type="ARBA" id="ARBA00023004"/>
    </source>
</evidence>
<proteinExistence type="inferred from homology"/>
<name>K2RH31_MACPH</name>
<evidence type="ECO:0000256" key="10">
    <source>
        <dbReference type="SAM" id="Phobius"/>
    </source>
</evidence>
<dbReference type="GO" id="GO:0020037">
    <property type="term" value="F:heme binding"/>
    <property type="evidence" value="ECO:0007669"/>
    <property type="project" value="InterPro"/>
</dbReference>
<evidence type="ECO:0000256" key="9">
    <source>
        <dbReference type="RuleBase" id="RU000461"/>
    </source>
</evidence>
<gene>
    <name evidence="11" type="ORF">MPH_10675</name>
</gene>
<dbReference type="Pfam" id="PF00067">
    <property type="entry name" value="p450"/>
    <property type="match status" value="1"/>
</dbReference>
<dbReference type="Gene3D" id="1.10.630.10">
    <property type="entry name" value="Cytochrome P450"/>
    <property type="match status" value="1"/>
</dbReference>
<keyword evidence="7 9" id="KW-0503">Monooxygenase</keyword>
<dbReference type="HOGENOM" id="CLU_022195_0_3_1"/>
<evidence type="ECO:0000313" key="12">
    <source>
        <dbReference type="Proteomes" id="UP000007129"/>
    </source>
</evidence>
<dbReference type="GO" id="GO:0004497">
    <property type="term" value="F:monooxygenase activity"/>
    <property type="evidence" value="ECO:0007669"/>
    <property type="project" value="UniProtKB-KW"/>
</dbReference>
<dbReference type="PANTHER" id="PTHR46206:SF2">
    <property type="entry name" value="CYTOCHROME P450 MONOOXYGENASE AUSG-RELATED"/>
    <property type="match status" value="1"/>
</dbReference>
<evidence type="ECO:0000256" key="4">
    <source>
        <dbReference type="ARBA" id="ARBA00022723"/>
    </source>
</evidence>
<evidence type="ECO:0000256" key="2">
    <source>
        <dbReference type="ARBA" id="ARBA00010617"/>
    </source>
</evidence>
<protein>
    <submittedName>
        <fullName evidence="11">Cytochrome P450</fullName>
    </submittedName>
</protein>
<evidence type="ECO:0000256" key="3">
    <source>
        <dbReference type="ARBA" id="ARBA00022617"/>
    </source>
</evidence>
<comment type="caution">
    <text evidence="11">The sequence shown here is derived from an EMBL/GenBank/DDBJ whole genome shotgun (WGS) entry which is preliminary data.</text>
</comment>
<keyword evidence="10" id="KW-1133">Transmembrane helix</keyword>
<comment type="similarity">
    <text evidence="2 9">Belongs to the cytochrome P450 family.</text>
</comment>